<dbReference type="GO" id="GO:0008239">
    <property type="term" value="F:dipeptidyl-peptidase activity"/>
    <property type="evidence" value="ECO:0007669"/>
    <property type="project" value="TreeGrafter"/>
</dbReference>
<organism evidence="5 6">
    <name type="scientific">Hahella chejuensis (strain KCTC 2396)</name>
    <dbReference type="NCBI Taxonomy" id="349521"/>
    <lineage>
        <taxon>Bacteria</taxon>
        <taxon>Pseudomonadati</taxon>
        <taxon>Pseudomonadota</taxon>
        <taxon>Gammaproteobacteria</taxon>
        <taxon>Oceanospirillales</taxon>
        <taxon>Hahellaceae</taxon>
        <taxon>Hahella</taxon>
    </lineage>
</organism>
<evidence type="ECO:0000256" key="1">
    <source>
        <dbReference type="ARBA" id="ARBA00022670"/>
    </source>
</evidence>
<dbReference type="GO" id="GO:0006508">
    <property type="term" value="P:proteolysis"/>
    <property type="evidence" value="ECO:0007669"/>
    <property type="project" value="UniProtKB-KW"/>
</dbReference>
<evidence type="ECO:0000313" key="6">
    <source>
        <dbReference type="Proteomes" id="UP000000238"/>
    </source>
</evidence>
<proteinExistence type="predicted"/>
<feature type="signal peptide" evidence="4">
    <location>
        <begin position="1"/>
        <end position="27"/>
    </location>
</feature>
<dbReference type="HOGENOM" id="CLU_039283_0_0_6"/>
<dbReference type="KEGG" id="hch:HCH_05726"/>
<name>Q2SAE5_HAHCH</name>
<keyword evidence="2 4" id="KW-0732">Signal</keyword>
<dbReference type="InterPro" id="IPR029058">
    <property type="entry name" value="AB_hydrolase_fold"/>
</dbReference>
<dbReference type="eggNOG" id="COG1073">
    <property type="taxonomic scope" value="Bacteria"/>
</dbReference>
<dbReference type="STRING" id="349521.HCH_05726"/>
<sequence length="470" mass="53949">MDMLKKPPYSLFFAFILSLFLSSAGYAEQAPAQDILEYLNGVQGMEAEELDNPPDGYRYILIRYEQPVDHDNPAMGTFKQRMVLLHKSAEAPMVLATNGYNISVSTYRYNLTKVLNASQLKIEHRYFAESRPDPLDWQYLTIKQAATDHHRIVQAIRPFYSGKWISRGASKGGMTAMYHRRFFPNDVDGTVANVAPQSFGRLDPRYVTFQEEVGPRACRETLKRYQREVLKRRETMKAYIQTYAAENGLEFNLEGGLDRVLDLTIGELYFQFYQYGDLENCKDIPAKDASDQELFDFMLAWGPLTFVTDSGLEQYEAYFYQAITQLGYPRLLTSHLRNLLMYDPNDYSAYVSEWPTQPFDHRAMWDIAGFAAMKSTNVIMVYGDIDPWTAAAFFIPDSNRRGTRTFMVKGGNHGSDILTLNERDKSRAYSMLEDWTGVAPQDPPLMLRSLSISKDSALELEEEGLQRRPL</sequence>
<evidence type="ECO:0000313" key="5">
    <source>
        <dbReference type="EMBL" id="ABC32379.1"/>
    </source>
</evidence>
<evidence type="ECO:0000256" key="3">
    <source>
        <dbReference type="ARBA" id="ARBA00022801"/>
    </source>
</evidence>
<protein>
    <submittedName>
        <fullName evidence="5">Probable secreted peptidase</fullName>
    </submittedName>
</protein>
<dbReference type="PANTHER" id="PTHR11010:SF38">
    <property type="entry name" value="LYSOSOMAL PRO-X CARBOXYPEPTIDASE"/>
    <property type="match status" value="1"/>
</dbReference>
<dbReference type="Proteomes" id="UP000000238">
    <property type="component" value="Chromosome"/>
</dbReference>
<dbReference type="ESTHER" id="hahch-q2sae5">
    <property type="family name" value="Peptidase_S37"/>
</dbReference>
<evidence type="ECO:0000256" key="2">
    <source>
        <dbReference type="ARBA" id="ARBA00022729"/>
    </source>
</evidence>
<dbReference type="OrthoDB" id="6189138at2"/>
<dbReference type="InterPro" id="IPR008761">
    <property type="entry name" value="Peptidase_S37"/>
</dbReference>
<keyword evidence="1" id="KW-0645">Protease</keyword>
<evidence type="ECO:0000256" key="4">
    <source>
        <dbReference type="SAM" id="SignalP"/>
    </source>
</evidence>
<dbReference type="Pfam" id="PF05576">
    <property type="entry name" value="Peptidase_S37"/>
    <property type="match status" value="1"/>
</dbReference>
<dbReference type="AlphaFoldDB" id="Q2SAE5"/>
<reference evidence="5 6" key="1">
    <citation type="journal article" date="2005" name="Nucleic Acids Res.">
        <title>Genomic blueprint of Hahella chejuensis, a marine microbe producing an algicidal agent.</title>
        <authorList>
            <person name="Jeong H."/>
            <person name="Yim J.H."/>
            <person name="Lee C."/>
            <person name="Choi S.-H."/>
            <person name="Park Y.K."/>
            <person name="Yoon S.H."/>
            <person name="Hur C.-G."/>
            <person name="Kang H.-Y."/>
            <person name="Kim D."/>
            <person name="Lee H.H."/>
            <person name="Park K.H."/>
            <person name="Park S.-H."/>
            <person name="Park H.-S."/>
            <person name="Lee H.K."/>
            <person name="Oh T.K."/>
            <person name="Kim J.F."/>
        </authorList>
    </citation>
    <scope>NUCLEOTIDE SEQUENCE [LARGE SCALE GENOMIC DNA]</scope>
    <source>
        <strain evidence="5 6">KCTC 2396</strain>
    </source>
</reference>
<keyword evidence="3" id="KW-0378">Hydrolase</keyword>
<gene>
    <name evidence="5" type="ordered locus">HCH_05726</name>
</gene>
<dbReference type="SUPFAM" id="SSF53474">
    <property type="entry name" value="alpha/beta-Hydrolases"/>
    <property type="match status" value="1"/>
</dbReference>
<dbReference type="Gene3D" id="3.40.50.1820">
    <property type="entry name" value="alpha/beta hydrolase"/>
    <property type="match status" value="2"/>
</dbReference>
<dbReference type="PANTHER" id="PTHR11010">
    <property type="entry name" value="PROTEASE S28 PRO-X CARBOXYPEPTIDASE-RELATED"/>
    <property type="match status" value="1"/>
</dbReference>
<feature type="chain" id="PRO_5004215219" evidence="4">
    <location>
        <begin position="28"/>
        <end position="470"/>
    </location>
</feature>
<keyword evidence="6" id="KW-1185">Reference proteome</keyword>
<dbReference type="EMBL" id="CP000155">
    <property type="protein sequence ID" value="ABC32379.1"/>
    <property type="molecule type" value="Genomic_DNA"/>
</dbReference>
<accession>Q2SAE5</accession>